<dbReference type="InterPro" id="IPR003462">
    <property type="entry name" value="ODC_Mu_crystall"/>
</dbReference>
<accession>A0A561ULA4</accession>
<sequence>MITVPYGDAMTTSVNEPLLLSDADVRAHLSAERTVAAIRSALVEHHQGTLHAPARAHAELGDGALVFTVGRLAGQGVFGFRAYDTFVGAEQLVALWSEQDASLRAVVHGRELGNRRTGAIGAVAADLLAKPGPVRVGLFGTGLQAWTQLWALTAVRPVTEVLVQSRNPANAEAFAARARAELGVEIRPAGSPEEAARERDVVITATNSSTPVLEAEWLAPGTHLTTLGPKFAQHHEIPVELAERGEVFCTDSLAQLNGYPDPHLFAGKPMAQLGALAAGDAPGRTSADQVTVFCSVGLAGTEVAVAAALVEALG</sequence>
<reference evidence="1 2" key="1">
    <citation type="submission" date="2019-06" db="EMBL/GenBank/DDBJ databases">
        <title>Sequencing the genomes of 1000 actinobacteria strains.</title>
        <authorList>
            <person name="Klenk H.-P."/>
        </authorList>
    </citation>
    <scope>NUCLEOTIDE SEQUENCE [LARGE SCALE GENOMIC DNA]</scope>
    <source>
        <strain evidence="1 2">DSM 44826</strain>
    </source>
</reference>
<evidence type="ECO:0000313" key="2">
    <source>
        <dbReference type="Proteomes" id="UP000317940"/>
    </source>
</evidence>
<dbReference type="PANTHER" id="PTHR13812">
    <property type="entry name" value="KETIMINE REDUCTASE MU-CRYSTALLIN"/>
    <property type="match status" value="1"/>
</dbReference>
<dbReference type="Pfam" id="PF02423">
    <property type="entry name" value="OCD_Mu_crystall"/>
    <property type="match status" value="1"/>
</dbReference>
<dbReference type="InterPro" id="IPR023401">
    <property type="entry name" value="ODC_N"/>
</dbReference>
<dbReference type="Proteomes" id="UP000317940">
    <property type="component" value="Unassembled WGS sequence"/>
</dbReference>
<dbReference type="PANTHER" id="PTHR13812:SF19">
    <property type="entry name" value="KETIMINE REDUCTASE MU-CRYSTALLIN"/>
    <property type="match status" value="1"/>
</dbReference>
<dbReference type="Gene3D" id="3.30.1780.10">
    <property type="entry name" value="ornithine cyclodeaminase, domain 1"/>
    <property type="match status" value="1"/>
</dbReference>
<evidence type="ECO:0000313" key="1">
    <source>
        <dbReference type="EMBL" id="TWG00146.1"/>
    </source>
</evidence>
<dbReference type="Gene3D" id="3.40.50.720">
    <property type="entry name" value="NAD(P)-binding Rossmann-like Domain"/>
    <property type="match status" value="1"/>
</dbReference>
<dbReference type="EMBL" id="VIWT01000001">
    <property type="protein sequence ID" value="TWG00146.1"/>
    <property type="molecule type" value="Genomic_DNA"/>
</dbReference>
<dbReference type="InterPro" id="IPR036291">
    <property type="entry name" value="NAD(P)-bd_dom_sf"/>
</dbReference>
<dbReference type="AlphaFoldDB" id="A0A561ULA4"/>
<dbReference type="GO" id="GO:0005737">
    <property type="term" value="C:cytoplasm"/>
    <property type="evidence" value="ECO:0007669"/>
    <property type="project" value="TreeGrafter"/>
</dbReference>
<dbReference type="PIRSF" id="PIRSF001439">
    <property type="entry name" value="CryM"/>
    <property type="match status" value="1"/>
</dbReference>
<organism evidence="1 2">
    <name type="scientific">Kitasatospora viridis</name>
    <dbReference type="NCBI Taxonomy" id="281105"/>
    <lineage>
        <taxon>Bacteria</taxon>
        <taxon>Bacillati</taxon>
        <taxon>Actinomycetota</taxon>
        <taxon>Actinomycetes</taxon>
        <taxon>Kitasatosporales</taxon>
        <taxon>Streptomycetaceae</taxon>
        <taxon>Kitasatospora</taxon>
    </lineage>
</organism>
<proteinExistence type="predicted"/>
<protein>
    <submittedName>
        <fullName evidence="1">Ornithine cyclodeaminase</fullName>
    </submittedName>
</protein>
<dbReference type="SUPFAM" id="SSF51735">
    <property type="entry name" value="NAD(P)-binding Rossmann-fold domains"/>
    <property type="match status" value="1"/>
</dbReference>
<comment type="caution">
    <text evidence="1">The sequence shown here is derived from an EMBL/GenBank/DDBJ whole genome shotgun (WGS) entry which is preliminary data.</text>
</comment>
<name>A0A561ULA4_9ACTN</name>
<keyword evidence="2" id="KW-1185">Reference proteome</keyword>
<gene>
    <name evidence="1" type="ORF">FHX73_114015</name>
</gene>